<dbReference type="EMBL" id="MHQC01000009">
    <property type="protein sequence ID" value="OGZ95463.1"/>
    <property type="molecule type" value="Genomic_DNA"/>
</dbReference>
<dbReference type="SUPFAM" id="SSF143100">
    <property type="entry name" value="TTHA1013/TTHA0281-like"/>
    <property type="match status" value="1"/>
</dbReference>
<dbReference type="InterPro" id="IPR035069">
    <property type="entry name" value="TTHA1013/TTHA0281-like"/>
</dbReference>
<evidence type="ECO:0008006" key="3">
    <source>
        <dbReference type="Google" id="ProtNLM"/>
    </source>
</evidence>
<reference evidence="1 2" key="1">
    <citation type="journal article" date="2016" name="Nat. Commun.">
        <title>Thousands of microbial genomes shed light on interconnected biogeochemical processes in an aquifer system.</title>
        <authorList>
            <person name="Anantharaman K."/>
            <person name="Brown C.T."/>
            <person name="Hug L.A."/>
            <person name="Sharon I."/>
            <person name="Castelle C.J."/>
            <person name="Probst A.J."/>
            <person name="Thomas B.C."/>
            <person name="Singh A."/>
            <person name="Wilkins M.J."/>
            <person name="Karaoz U."/>
            <person name="Brodie E.L."/>
            <person name="Williams K.H."/>
            <person name="Hubbard S.S."/>
            <person name="Banfield J.F."/>
        </authorList>
    </citation>
    <scope>NUCLEOTIDE SEQUENCE [LARGE SCALE GENOMIC DNA]</scope>
</reference>
<evidence type="ECO:0000313" key="2">
    <source>
        <dbReference type="Proteomes" id="UP000177152"/>
    </source>
</evidence>
<comment type="caution">
    <text evidence="1">The sequence shown here is derived from an EMBL/GenBank/DDBJ whole genome shotgun (WGS) entry which is preliminary data.</text>
</comment>
<evidence type="ECO:0000313" key="1">
    <source>
        <dbReference type="EMBL" id="OGZ95463.1"/>
    </source>
</evidence>
<accession>A0A1G2K8C6</accession>
<dbReference type="PANTHER" id="PTHR34504">
    <property type="entry name" value="ANTITOXIN HICB"/>
    <property type="match status" value="1"/>
</dbReference>
<gene>
    <name evidence="1" type="ORF">A2633_03615</name>
</gene>
<name>A0A1G2K8C6_9BACT</name>
<proteinExistence type="predicted"/>
<sequence length="75" mass="8610">MAKREFTAVYQKRGNRYIAWIEEVPGVNTQGKTRKETKENLKEALFLILESNRKLASKQRGGLMFREPLCIGVPA</sequence>
<dbReference type="AlphaFoldDB" id="A0A1G2K8C6"/>
<protein>
    <recommendedName>
        <fullName evidence="3">HicB-like antitoxin of toxin-antitoxin system domain-containing protein</fullName>
    </recommendedName>
</protein>
<dbReference type="Gene3D" id="3.30.160.250">
    <property type="match status" value="1"/>
</dbReference>
<organism evidence="1 2">
    <name type="scientific">Candidatus Sungbacteria bacterium RIFCSPHIGHO2_01_FULL_47_32</name>
    <dbReference type="NCBI Taxonomy" id="1802264"/>
    <lineage>
        <taxon>Bacteria</taxon>
        <taxon>Candidatus Sungiibacteriota</taxon>
    </lineage>
</organism>
<dbReference type="PANTHER" id="PTHR34504:SF4">
    <property type="entry name" value="ANTITOXIN HICB"/>
    <property type="match status" value="1"/>
</dbReference>
<dbReference type="InterPro" id="IPR051404">
    <property type="entry name" value="TA_system_antitoxin"/>
</dbReference>
<dbReference type="Proteomes" id="UP000177152">
    <property type="component" value="Unassembled WGS sequence"/>
</dbReference>